<dbReference type="Proteomes" id="UP000184604">
    <property type="component" value="Chromosome"/>
</dbReference>
<name>A0A1L5FCZ9_CLOKL</name>
<evidence type="ECO:0000313" key="1">
    <source>
        <dbReference type="EMBL" id="APM40881.1"/>
    </source>
</evidence>
<dbReference type="AlphaFoldDB" id="A0A1L5FCZ9"/>
<evidence type="ECO:0000313" key="2">
    <source>
        <dbReference type="Proteomes" id="UP000184604"/>
    </source>
</evidence>
<evidence type="ECO:0008006" key="3">
    <source>
        <dbReference type="Google" id="ProtNLM"/>
    </source>
</evidence>
<sequence>MRGDKKMKFFTVDKIRMLGISGYLSYHEDEQSLNRAKEDFKSMGKDYDAVEKLNFIHYKPLMLEYLPDSLKNAANDESIIPSKIPSRNLLSEIDKWKLSVKNTWEETFCQYEEHYKSIEKFLPKNVIELNKQYNFHDTKLLAARNFEGNVFEIDLQCSEGFMDEGLYTLIFNGVKLIEVSDDFIGSWCN</sequence>
<accession>A0A1L5FCZ9</accession>
<protein>
    <recommendedName>
        <fullName evidence="3">DUF2262 domain-containing protein</fullName>
    </recommendedName>
</protein>
<gene>
    <name evidence="1" type="ORF">BS101_20300</name>
</gene>
<organism evidence="1 2">
    <name type="scientific">Clostridium kluyveri</name>
    <dbReference type="NCBI Taxonomy" id="1534"/>
    <lineage>
        <taxon>Bacteria</taxon>
        <taxon>Bacillati</taxon>
        <taxon>Bacillota</taxon>
        <taxon>Clostridia</taxon>
        <taxon>Eubacteriales</taxon>
        <taxon>Clostridiaceae</taxon>
        <taxon>Clostridium</taxon>
    </lineage>
</organism>
<dbReference type="Pfam" id="PF13315">
    <property type="entry name" value="DUF4085"/>
    <property type="match status" value="1"/>
</dbReference>
<proteinExistence type="predicted"/>
<dbReference type="InterPro" id="IPR025144">
    <property type="entry name" value="DUF4085"/>
</dbReference>
<dbReference type="EMBL" id="CP018335">
    <property type="protein sequence ID" value="APM40881.1"/>
    <property type="molecule type" value="Genomic_DNA"/>
</dbReference>
<reference evidence="1 2" key="1">
    <citation type="submission" date="2016-12" db="EMBL/GenBank/DDBJ databases">
        <title>Complete genome sequence of Clostridium kluyveri JZZ isolated from the pit mud of a Chinese flavor liquor-making factory.</title>
        <authorList>
            <person name="Wang Y."/>
        </authorList>
    </citation>
    <scope>NUCLEOTIDE SEQUENCE [LARGE SCALE GENOMIC DNA]</scope>
    <source>
        <strain evidence="1 2">JZZ</strain>
    </source>
</reference>